<keyword evidence="3" id="KW-1185">Reference proteome</keyword>
<organism evidence="2 3">
    <name type="scientific">Occultella gossypii</name>
    <dbReference type="NCBI Taxonomy" id="2800820"/>
    <lineage>
        <taxon>Bacteria</taxon>
        <taxon>Bacillati</taxon>
        <taxon>Actinomycetota</taxon>
        <taxon>Actinomycetes</taxon>
        <taxon>Micrococcales</taxon>
        <taxon>Ruaniaceae</taxon>
        <taxon>Occultella</taxon>
    </lineage>
</organism>
<proteinExistence type="predicted"/>
<gene>
    <name evidence="2" type="ORF">KCQ71_06010</name>
</gene>
<sequence length="591" mass="64153">MRAEERQQLTARWDAAWPDALAAWGSHLRLSGPELIRVTDRPQGVRSFAWFNLRDVRVSIALDLIKQMGLSDLPTEILAHEVGHHVLAPGDLGTAARVLIRMRVGLVDRDDLAPVMANLWSDLLINDRLQRRAGLRMDEVWRRIGPPRQQDTIMRLVMRADELLWSLPTGSLAGPDIPDRPVEREAQLLARAVRAYADDAVGGAAGFGALVRQLVPDPEEMPMHTIWRVVCHQEEDGGGIPTGLASDPSLAAPALHPSLDPRVVPSVPGLDVADESEVSDLADQGSGPVTNEQPHGLEPAAYAAVLRQLGLESDPVRAAIAWYAENAAPHLVPFPSTVSPAHPDPLLAGLTDWDVGEDLGAIDWPGSLVRSPVPIPGVTLQRREFLSDAGTEPDRVPVDLDLYLDSSGSIPDPRRTRSPLALAGAIMALSALRAGARVQATTWSGHNEVAGTDGFTENADEVLAAVVAYFGGSTSFPLEHLVATHLGTGTQERPRETSETGRRCHIAVVSDSGVNSMFLRNRETTSEAAECLVAARGGGSLILNLSQQRREQYVEMAGDYDVYTVSTWNDLIPFARDFAARVWDLERTESR</sequence>
<feature type="region of interest" description="Disordered" evidence="1">
    <location>
        <begin position="238"/>
        <end position="257"/>
    </location>
</feature>
<dbReference type="RefSeq" id="WP_223403868.1">
    <property type="nucleotide sequence ID" value="NZ_JAGSHT010000005.1"/>
</dbReference>
<evidence type="ECO:0000313" key="2">
    <source>
        <dbReference type="EMBL" id="MBZ2195700.1"/>
    </source>
</evidence>
<name>A0ABS7S7I0_9MICO</name>
<reference evidence="2 3" key="1">
    <citation type="submission" date="2021-04" db="EMBL/GenBank/DDBJ databases">
        <title>Ruania sp. nov., isolated from sandy soil of mangrove forest.</title>
        <authorList>
            <person name="Ge X."/>
            <person name="Huang R."/>
            <person name="Liu W."/>
        </authorList>
    </citation>
    <scope>NUCLEOTIDE SEQUENCE [LARGE SCALE GENOMIC DNA]</scope>
    <source>
        <strain evidence="2 3">N2-46</strain>
    </source>
</reference>
<feature type="compositionally biased region" description="Low complexity" evidence="1">
    <location>
        <begin position="244"/>
        <end position="257"/>
    </location>
</feature>
<dbReference type="EMBL" id="JAGSHT010000005">
    <property type="protein sequence ID" value="MBZ2195700.1"/>
    <property type="molecule type" value="Genomic_DNA"/>
</dbReference>
<dbReference type="Proteomes" id="UP000826651">
    <property type="component" value="Unassembled WGS sequence"/>
</dbReference>
<accession>A0ABS7S7I0</accession>
<evidence type="ECO:0008006" key="4">
    <source>
        <dbReference type="Google" id="ProtNLM"/>
    </source>
</evidence>
<evidence type="ECO:0000313" key="3">
    <source>
        <dbReference type="Proteomes" id="UP000826651"/>
    </source>
</evidence>
<protein>
    <recommendedName>
        <fullName evidence="4">VWA domain-containing protein</fullName>
    </recommendedName>
</protein>
<evidence type="ECO:0000256" key="1">
    <source>
        <dbReference type="SAM" id="MobiDB-lite"/>
    </source>
</evidence>
<comment type="caution">
    <text evidence="2">The sequence shown here is derived from an EMBL/GenBank/DDBJ whole genome shotgun (WGS) entry which is preliminary data.</text>
</comment>